<reference evidence="2 3" key="1">
    <citation type="submission" date="2019-03" db="EMBL/GenBank/DDBJ databases">
        <authorList>
            <person name="Gaulin E."/>
            <person name="Dumas B."/>
        </authorList>
    </citation>
    <scope>NUCLEOTIDE SEQUENCE [LARGE SCALE GENOMIC DNA]</scope>
    <source>
        <strain evidence="2">CBS 568.67</strain>
    </source>
</reference>
<dbReference type="OrthoDB" id="286233at2759"/>
<dbReference type="SMART" id="SM00028">
    <property type="entry name" value="TPR"/>
    <property type="match status" value="3"/>
</dbReference>
<dbReference type="InterPro" id="IPR011990">
    <property type="entry name" value="TPR-like_helical_dom_sf"/>
</dbReference>
<evidence type="ECO:0000313" key="3">
    <source>
        <dbReference type="Proteomes" id="UP000332933"/>
    </source>
</evidence>
<dbReference type="Gene3D" id="1.25.40.10">
    <property type="entry name" value="Tetratricopeptide repeat domain"/>
    <property type="match status" value="1"/>
</dbReference>
<dbReference type="SUPFAM" id="SSF48452">
    <property type="entry name" value="TPR-like"/>
    <property type="match status" value="1"/>
</dbReference>
<gene>
    <name evidence="2" type="primary">Aste57867_7502</name>
    <name evidence="1" type="ORF">As57867_007476</name>
    <name evidence="2" type="ORF">ASTE57867_7502</name>
</gene>
<dbReference type="Proteomes" id="UP000332933">
    <property type="component" value="Unassembled WGS sequence"/>
</dbReference>
<protein>
    <submittedName>
        <fullName evidence="2">Aste57867_7502 protein</fullName>
    </submittedName>
</protein>
<evidence type="ECO:0000313" key="1">
    <source>
        <dbReference type="EMBL" id="KAF0703824.1"/>
    </source>
</evidence>
<dbReference type="EMBL" id="VJMH01004091">
    <property type="protein sequence ID" value="KAF0703824.1"/>
    <property type="molecule type" value="Genomic_DNA"/>
</dbReference>
<proteinExistence type="predicted"/>
<dbReference type="AlphaFoldDB" id="A0A485KIE1"/>
<dbReference type="PANTHER" id="PTHR10098">
    <property type="entry name" value="RAPSYN-RELATED"/>
    <property type="match status" value="1"/>
</dbReference>
<name>A0A485KIE1_9STRA</name>
<dbReference type="Pfam" id="PF13176">
    <property type="entry name" value="TPR_7"/>
    <property type="match status" value="1"/>
</dbReference>
<evidence type="ECO:0000313" key="2">
    <source>
        <dbReference type="EMBL" id="VFT84411.1"/>
    </source>
</evidence>
<sequence length="483" mass="52207">MVFDLVNQYPNLSAELRKTSSLVSLTSKPHADRKARLPAAACGRGNNAPVPSTRRVPAAWNLPPSTTSFHPHASATLLPPVDENDDDACSVTTAGAARTKPLDAATKLAKARELPLGSSVVDTARRCQLGQSQSAPSLMRQPPAAEATAPFPTIFQQPVATQRVPSIVLGQGRPRVRFARRSQPGSHPLGGSTQSRFGLDLPTRNNHDVDTAAVTESDGGCFLTEIELDSQYVPVAYGLALGSYQLYGHANLTLALATFHHVRMTCPILRLAEDLDDVPLQALIYHHVGTAEKEMGDFKSSLASQMKCIALAHSAHHVPLQGRGFKGLGVVYVSTQQYALAYDYHVKCLVIATSEGDLDLASRTHANLGNVFSAQRQFADALASHTNDLNLSTQLNSYMGMARAHRNLALVYAKMNDVNKQRQHDDDAAALGRMPFRRDVQHHAHDVVGNIYMQLDAAGESAMAKKTAQYLVDLLDQDTATTV</sequence>
<accession>A0A485KIE1</accession>
<organism evidence="2 3">
    <name type="scientific">Aphanomyces stellatus</name>
    <dbReference type="NCBI Taxonomy" id="120398"/>
    <lineage>
        <taxon>Eukaryota</taxon>
        <taxon>Sar</taxon>
        <taxon>Stramenopiles</taxon>
        <taxon>Oomycota</taxon>
        <taxon>Saprolegniomycetes</taxon>
        <taxon>Saprolegniales</taxon>
        <taxon>Verrucalvaceae</taxon>
        <taxon>Aphanomyces</taxon>
    </lineage>
</organism>
<reference evidence="1" key="2">
    <citation type="submission" date="2019-06" db="EMBL/GenBank/DDBJ databases">
        <title>Genomics analysis of Aphanomyces spp. identifies a new class of oomycete effector associated with host adaptation.</title>
        <authorList>
            <person name="Gaulin E."/>
        </authorList>
    </citation>
    <scope>NUCLEOTIDE SEQUENCE</scope>
    <source>
        <strain evidence="1">CBS 578.67</strain>
    </source>
</reference>
<dbReference type="InterPro" id="IPR019734">
    <property type="entry name" value="TPR_rpt"/>
</dbReference>
<dbReference type="EMBL" id="CAADRA010004103">
    <property type="protein sequence ID" value="VFT84411.1"/>
    <property type="molecule type" value="Genomic_DNA"/>
</dbReference>
<keyword evidence="3" id="KW-1185">Reference proteome</keyword>